<dbReference type="GO" id="GO:0003735">
    <property type="term" value="F:structural constituent of ribosome"/>
    <property type="evidence" value="ECO:0007669"/>
    <property type="project" value="InterPro"/>
</dbReference>
<protein>
    <recommendedName>
        <fullName evidence="4">Large ribosomal subunit protein bL28m</fullName>
    </recommendedName>
    <alternativeName>
        <fullName evidence="5">39S ribosomal protein L28, mitochondrial</fullName>
    </alternativeName>
</protein>
<evidence type="ECO:0000313" key="6">
    <source>
        <dbReference type="Proteomes" id="UP000887569"/>
    </source>
</evidence>
<evidence type="ECO:0000313" key="7">
    <source>
        <dbReference type="WBParaSite" id="PgR020_g074_t01"/>
    </source>
</evidence>
<dbReference type="WBParaSite" id="PgR020_g074_t01">
    <property type="protein sequence ID" value="PgR020_g074_t01"/>
    <property type="gene ID" value="PgR020_g074"/>
</dbReference>
<evidence type="ECO:0000256" key="2">
    <source>
        <dbReference type="ARBA" id="ARBA00022980"/>
    </source>
</evidence>
<dbReference type="PANTHER" id="PTHR13528:SF2">
    <property type="entry name" value="LARGE RIBOSOMAL SUBUNIT PROTEIN BL28M"/>
    <property type="match status" value="1"/>
</dbReference>
<evidence type="ECO:0000256" key="5">
    <source>
        <dbReference type="ARBA" id="ARBA00035538"/>
    </source>
</evidence>
<keyword evidence="2" id="KW-0689">Ribosomal protein</keyword>
<evidence type="ECO:0000256" key="3">
    <source>
        <dbReference type="ARBA" id="ARBA00023274"/>
    </source>
</evidence>
<dbReference type="Proteomes" id="UP000887569">
    <property type="component" value="Unplaced"/>
</dbReference>
<proteinExistence type="inferred from homology"/>
<accession>A0A915B097</accession>
<dbReference type="SUPFAM" id="SSF143800">
    <property type="entry name" value="L28p-like"/>
    <property type="match status" value="1"/>
</dbReference>
<evidence type="ECO:0000256" key="4">
    <source>
        <dbReference type="ARBA" id="ARBA00035269"/>
    </source>
</evidence>
<dbReference type="GO" id="GO:0005762">
    <property type="term" value="C:mitochondrial large ribosomal subunit"/>
    <property type="evidence" value="ECO:0007669"/>
    <property type="project" value="TreeGrafter"/>
</dbReference>
<dbReference type="PANTHER" id="PTHR13528">
    <property type="entry name" value="39S RIBOSOMAL PROTEIN L28, MITOCHONDRIAL"/>
    <property type="match status" value="1"/>
</dbReference>
<keyword evidence="6" id="KW-1185">Reference proteome</keyword>
<dbReference type="InterPro" id="IPR034704">
    <property type="entry name" value="Ribosomal_bL28/bL31-like_sf"/>
</dbReference>
<sequence length="316" mass="38176">ILDYERFRGCRMSLVKNLKAISSGAPRAVISWDRAERIRRNKEIWDNKESIVHRLPLHYQKRYWENILREATPVHYRPPTNRYCWDTKRLVIYENEVYPIIGFHPPEADQGLWGGETIVKGYIESRPYTKKKILPRHWVPHLWFPYLKRVVLYSEILDRYMKITVTERTCRLIDKHFGIDFYLLETPEIDIASKLGNKLKREILITLAKEEYYRNDEERHSYIRDKYAKFKIPLEEAEWIGLDLNEACRKQQDLEDRDRPEPLKYRFEEELVEKLRRGEDLITNEEEFLSPKSESLFGEKLLGKYLNPIAEKFRRI</sequence>
<dbReference type="AlphaFoldDB" id="A0A915B097"/>
<comment type="similarity">
    <text evidence="1">Belongs to the bacterial ribosomal protein bL28 family.</text>
</comment>
<evidence type="ECO:0000256" key="1">
    <source>
        <dbReference type="ARBA" id="ARBA00008760"/>
    </source>
</evidence>
<reference evidence="7" key="1">
    <citation type="submission" date="2022-11" db="UniProtKB">
        <authorList>
            <consortium name="WormBaseParasite"/>
        </authorList>
    </citation>
    <scope>IDENTIFICATION</scope>
</reference>
<dbReference type="InterPro" id="IPR026569">
    <property type="entry name" value="Ribosomal_bL28"/>
</dbReference>
<keyword evidence="3" id="KW-0687">Ribonucleoprotein</keyword>
<name>A0A915B097_PARUN</name>
<organism evidence="6 7">
    <name type="scientific">Parascaris univalens</name>
    <name type="common">Nematode worm</name>
    <dbReference type="NCBI Taxonomy" id="6257"/>
    <lineage>
        <taxon>Eukaryota</taxon>
        <taxon>Metazoa</taxon>
        <taxon>Ecdysozoa</taxon>
        <taxon>Nematoda</taxon>
        <taxon>Chromadorea</taxon>
        <taxon>Rhabditida</taxon>
        <taxon>Spirurina</taxon>
        <taxon>Ascaridomorpha</taxon>
        <taxon>Ascaridoidea</taxon>
        <taxon>Ascarididae</taxon>
        <taxon>Parascaris</taxon>
    </lineage>
</organism>